<gene>
    <name evidence="1" type="ORF">EZS27_031092</name>
</gene>
<sequence>MIIRNHTTTLKIEALTNIVEASIEIKIDAHAPVI</sequence>
<comment type="caution">
    <text evidence="1">The sequence shown here is derived from an EMBL/GenBank/DDBJ whole genome shotgun (WGS) entry which is preliminary data.</text>
</comment>
<dbReference type="EMBL" id="SNRY01004034">
    <property type="protein sequence ID" value="KAA6318957.1"/>
    <property type="molecule type" value="Genomic_DNA"/>
</dbReference>
<protein>
    <submittedName>
        <fullName evidence="1">Uncharacterized protein</fullName>
    </submittedName>
</protein>
<proteinExistence type="predicted"/>
<reference evidence="1" key="1">
    <citation type="submission" date="2019-03" db="EMBL/GenBank/DDBJ databases">
        <title>Single cell metagenomics reveals metabolic interactions within the superorganism composed of flagellate Streblomastix strix and complex community of Bacteroidetes bacteria on its surface.</title>
        <authorList>
            <person name="Treitli S.C."/>
            <person name="Kolisko M."/>
            <person name="Husnik F."/>
            <person name="Keeling P."/>
            <person name="Hampl V."/>
        </authorList>
    </citation>
    <scope>NUCLEOTIDE SEQUENCE</scope>
    <source>
        <strain evidence="1">STM</strain>
    </source>
</reference>
<evidence type="ECO:0000313" key="1">
    <source>
        <dbReference type="EMBL" id="KAA6318957.1"/>
    </source>
</evidence>
<organism evidence="1">
    <name type="scientific">termite gut metagenome</name>
    <dbReference type="NCBI Taxonomy" id="433724"/>
    <lineage>
        <taxon>unclassified sequences</taxon>
        <taxon>metagenomes</taxon>
        <taxon>organismal metagenomes</taxon>
    </lineage>
</organism>
<name>A0A5J4QBB7_9ZZZZ</name>
<accession>A0A5J4QBB7</accession>
<dbReference type="AlphaFoldDB" id="A0A5J4QBB7"/>